<comment type="caution">
    <text evidence="2">The sequence shown here is derived from an EMBL/GenBank/DDBJ whole genome shotgun (WGS) entry which is preliminary data.</text>
</comment>
<gene>
    <name evidence="2" type="ORF">Ahy_B10g102386</name>
</gene>
<dbReference type="EMBL" id="SDMP01000020">
    <property type="protein sequence ID" value="RYQ83626.1"/>
    <property type="molecule type" value="Genomic_DNA"/>
</dbReference>
<evidence type="ECO:0000313" key="2">
    <source>
        <dbReference type="EMBL" id="RYQ83626.1"/>
    </source>
</evidence>
<keyword evidence="1" id="KW-1133">Transmembrane helix</keyword>
<protein>
    <submittedName>
        <fullName evidence="2">Uncharacterized protein</fullName>
    </submittedName>
</protein>
<accession>A0A444X1L7</accession>
<organism evidence="2 3">
    <name type="scientific">Arachis hypogaea</name>
    <name type="common">Peanut</name>
    <dbReference type="NCBI Taxonomy" id="3818"/>
    <lineage>
        <taxon>Eukaryota</taxon>
        <taxon>Viridiplantae</taxon>
        <taxon>Streptophyta</taxon>
        <taxon>Embryophyta</taxon>
        <taxon>Tracheophyta</taxon>
        <taxon>Spermatophyta</taxon>
        <taxon>Magnoliopsida</taxon>
        <taxon>eudicotyledons</taxon>
        <taxon>Gunneridae</taxon>
        <taxon>Pentapetalae</taxon>
        <taxon>rosids</taxon>
        <taxon>fabids</taxon>
        <taxon>Fabales</taxon>
        <taxon>Fabaceae</taxon>
        <taxon>Papilionoideae</taxon>
        <taxon>50 kb inversion clade</taxon>
        <taxon>dalbergioids sensu lato</taxon>
        <taxon>Dalbergieae</taxon>
        <taxon>Pterocarpus clade</taxon>
        <taxon>Arachis</taxon>
    </lineage>
</organism>
<feature type="transmembrane region" description="Helical" evidence="1">
    <location>
        <begin position="49"/>
        <end position="70"/>
    </location>
</feature>
<feature type="transmembrane region" description="Helical" evidence="1">
    <location>
        <begin position="76"/>
        <end position="98"/>
    </location>
</feature>
<proteinExistence type="predicted"/>
<dbReference type="Proteomes" id="UP000289738">
    <property type="component" value="Chromosome B10"/>
</dbReference>
<reference evidence="2 3" key="1">
    <citation type="submission" date="2019-01" db="EMBL/GenBank/DDBJ databases">
        <title>Sequencing of cultivated peanut Arachis hypogaea provides insights into genome evolution and oil improvement.</title>
        <authorList>
            <person name="Chen X."/>
        </authorList>
    </citation>
    <scope>NUCLEOTIDE SEQUENCE [LARGE SCALE GENOMIC DNA]</scope>
    <source>
        <strain evidence="3">cv. Fuhuasheng</strain>
        <tissue evidence="2">Leaves</tissue>
    </source>
</reference>
<dbReference type="AlphaFoldDB" id="A0A444X1L7"/>
<keyword evidence="3" id="KW-1185">Reference proteome</keyword>
<sequence length="146" mass="15665">MNKNRDSHLSEWCECGSRPVLQWSVTDSNPERPFVGWPNHNIVGLGTNLIMLVSLDIVPCVAACIGLGGLVLADGVLVGVVLANWVVATSVLVDGVALPPCNQRENAYSGGIIPRDECPTTFSMSEKCEWEAQLQPSHPNIGGRLS</sequence>
<keyword evidence="1" id="KW-0812">Transmembrane</keyword>
<keyword evidence="1" id="KW-0472">Membrane</keyword>
<name>A0A444X1L7_ARAHY</name>
<evidence type="ECO:0000313" key="3">
    <source>
        <dbReference type="Proteomes" id="UP000289738"/>
    </source>
</evidence>
<evidence type="ECO:0000256" key="1">
    <source>
        <dbReference type="SAM" id="Phobius"/>
    </source>
</evidence>